<organism evidence="1 2">
    <name type="scientific">Xylanimonas oleitrophica</name>
    <dbReference type="NCBI Taxonomy" id="2607479"/>
    <lineage>
        <taxon>Bacteria</taxon>
        <taxon>Bacillati</taxon>
        <taxon>Actinomycetota</taxon>
        <taxon>Actinomycetes</taxon>
        <taxon>Micrococcales</taxon>
        <taxon>Promicromonosporaceae</taxon>
        <taxon>Xylanimonas</taxon>
    </lineage>
</organism>
<dbReference type="RefSeq" id="WP_111249635.1">
    <property type="nucleotide sequence ID" value="NZ_QKWH01000001.1"/>
</dbReference>
<protein>
    <submittedName>
        <fullName evidence="1">Uncharacterized protein</fullName>
    </submittedName>
</protein>
<dbReference type="AlphaFoldDB" id="A0A2W5YJB2"/>
<accession>A0A2W5YJB2</accession>
<dbReference type="EMBL" id="QKWH01000001">
    <property type="protein sequence ID" value="PZR55271.1"/>
    <property type="molecule type" value="Genomic_DNA"/>
</dbReference>
<name>A0A2W5YJB2_9MICO</name>
<comment type="caution">
    <text evidence="1">The sequence shown here is derived from an EMBL/GenBank/DDBJ whole genome shotgun (WGS) entry which is preliminary data.</text>
</comment>
<evidence type="ECO:0000313" key="2">
    <source>
        <dbReference type="Proteomes" id="UP000248783"/>
    </source>
</evidence>
<proteinExistence type="predicted"/>
<keyword evidence="2" id="KW-1185">Reference proteome</keyword>
<gene>
    <name evidence="1" type="ORF">DNL40_02555</name>
</gene>
<sequence>MTAPLDRATAALLDPAHITDEDAARAVLSAALDDIDEIARVLLMVTQGEGVSPEYAWSVQDPEVQEELLAQAEAVRAYLLGGEGR</sequence>
<reference evidence="1 2" key="1">
    <citation type="submission" date="2018-06" db="EMBL/GenBank/DDBJ databases">
        <title>Whole genome sequencing of a novel hydrocarbon degrading bacterial strain, PW21 isolated from oil contaminated produced water sample.</title>
        <authorList>
            <person name="Nagkirti P."/>
            <person name="Shaikh A."/>
            <person name="Gowdaman V."/>
            <person name="Engineer A.E."/>
            <person name="Dagar S."/>
            <person name="Dhakephalkar P.K."/>
        </authorList>
    </citation>
    <scope>NUCLEOTIDE SEQUENCE [LARGE SCALE GENOMIC DNA]</scope>
    <source>
        <strain evidence="1 2">PW21</strain>
    </source>
</reference>
<evidence type="ECO:0000313" key="1">
    <source>
        <dbReference type="EMBL" id="PZR55271.1"/>
    </source>
</evidence>
<dbReference type="Proteomes" id="UP000248783">
    <property type="component" value="Unassembled WGS sequence"/>
</dbReference>